<gene>
    <name evidence="3" type="ORF">EXE59_20830</name>
</gene>
<dbReference type="AlphaFoldDB" id="A0A4Z1CE69"/>
<keyword evidence="4" id="KW-1185">Reference proteome</keyword>
<keyword evidence="2" id="KW-0472">Membrane</keyword>
<evidence type="ECO:0000256" key="1">
    <source>
        <dbReference type="SAM" id="MobiDB-lite"/>
    </source>
</evidence>
<dbReference type="OrthoDB" id="5244024at2"/>
<feature type="region of interest" description="Disordered" evidence="1">
    <location>
        <begin position="93"/>
        <end position="148"/>
    </location>
</feature>
<feature type="transmembrane region" description="Helical" evidence="2">
    <location>
        <begin position="42"/>
        <end position="62"/>
    </location>
</feature>
<dbReference type="RefSeq" id="WP_135840611.1">
    <property type="nucleotide sequence ID" value="NZ_SRRO01000001.1"/>
</dbReference>
<comment type="caution">
    <text evidence="3">The sequence shown here is derived from an EMBL/GenBank/DDBJ whole genome shotgun (WGS) entry which is preliminary data.</text>
</comment>
<dbReference type="InterPro" id="IPR021401">
    <property type="entry name" value="DUF3040"/>
</dbReference>
<evidence type="ECO:0000256" key="2">
    <source>
        <dbReference type="SAM" id="Phobius"/>
    </source>
</evidence>
<organism evidence="3 4">
    <name type="scientific">Nocardioides eburneiflavus</name>
    <dbReference type="NCBI Taxonomy" id="2518372"/>
    <lineage>
        <taxon>Bacteria</taxon>
        <taxon>Bacillati</taxon>
        <taxon>Actinomycetota</taxon>
        <taxon>Actinomycetes</taxon>
        <taxon>Propionibacteriales</taxon>
        <taxon>Nocardioidaceae</taxon>
        <taxon>Nocardioides</taxon>
    </lineage>
</organism>
<feature type="compositionally biased region" description="Basic and acidic residues" evidence="1">
    <location>
        <begin position="134"/>
        <end position="148"/>
    </location>
</feature>
<keyword evidence="2" id="KW-1133">Transmembrane helix</keyword>
<keyword evidence="2" id="KW-0812">Transmembrane</keyword>
<evidence type="ECO:0000313" key="4">
    <source>
        <dbReference type="Proteomes" id="UP000297496"/>
    </source>
</evidence>
<dbReference type="Proteomes" id="UP000297496">
    <property type="component" value="Unassembled WGS sequence"/>
</dbReference>
<evidence type="ECO:0000313" key="3">
    <source>
        <dbReference type="EMBL" id="TGN66126.1"/>
    </source>
</evidence>
<reference evidence="3 4" key="1">
    <citation type="submission" date="2019-04" db="EMBL/GenBank/DDBJ databases">
        <title>Three New Species of Nocardioides, Nocardioides euryhalodurans sp. nov., Nocardioides seonyuensis sp. nov. and Nocardioides eburneoflavus sp. nov. Isolated from Soil.</title>
        <authorList>
            <person name="Roh S.G."/>
            <person name="Lee C."/>
            <person name="Kim M.-K."/>
            <person name="Kim S.B."/>
        </authorList>
    </citation>
    <scope>NUCLEOTIDE SEQUENCE [LARGE SCALE GENOMIC DNA]</scope>
    <source>
        <strain evidence="3 4">MMS17-SY213</strain>
    </source>
</reference>
<name>A0A4Z1CE69_9ACTN</name>
<feature type="transmembrane region" description="Helical" evidence="2">
    <location>
        <begin position="68"/>
        <end position="88"/>
    </location>
</feature>
<dbReference type="EMBL" id="SRRO01000001">
    <property type="protein sequence ID" value="TGN66126.1"/>
    <property type="molecule type" value="Genomic_DNA"/>
</dbReference>
<sequence>MELSEEELRLLEQMERALVEEDPKLASTLRGTSIARTARRRMIAGGGVVLAGIGLLIVAVLLDLTSVLQTVVGVAGFVIMLGGAILALTSARTPGRPAPKVRSSGRTGFGVVDGGRQHRPGRQGRQRSGAPFMERMEERWRRRRERGF</sequence>
<protein>
    <submittedName>
        <fullName evidence="3">DUF3040 domain-containing protein</fullName>
    </submittedName>
</protein>
<dbReference type="Pfam" id="PF11239">
    <property type="entry name" value="DUF3040"/>
    <property type="match status" value="1"/>
</dbReference>
<proteinExistence type="predicted"/>
<accession>A0A4Z1CE69</accession>